<evidence type="ECO:0000313" key="2">
    <source>
        <dbReference type="EMBL" id="SEK41246.1"/>
    </source>
</evidence>
<evidence type="ECO:0000256" key="1">
    <source>
        <dbReference type="SAM" id="MobiDB-lite"/>
    </source>
</evidence>
<evidence type="ECO:0000313" key="3">
    <source>
        <dbReference type="Proteomes" id="UP000199297"/>
    </source>
</evidence>
<feature type="region of interest" description="Disordered" evidence="1">
    <location>
        <begin position="42"/>
        <end position="67"/>
    </location>
</feature>
<dbReference type="EMBL" id="FOBI01000001">
    <property type="protein sequence ID" value="SEK41246.1"/>
    <property type="molecule type" value="Genomic_DNA"/>
</dbReference>
<sequence>MSIKATVMIIILLSIGFWWLNMSFNKAEPLIFDRAESVSNQAKHTGKNESTTQAKTQNKHSVSGQTMPPTKVGLANSELIKQQNQQALTKHTGLALTANTTDALVSNDALTEALKAVPINYHSVLHWRGRQNDDLINAYSTVVAHDELSAAQAAPENIASLMSDFIYQHELSIEIVIEYLNCNQQGCIIYGVETQSGVWSQLMAYAQMQPWWQSAQENTQSGVGADGQLIFFTVIRR</sequence>
<dbReference type="Proteomes" id="UP000199297">
    <property type="component" value="Unassembled WGS sequence"/>
</dbReference>
<name>A0A1H7GSW1_9GAMM</name>
<organism evidence="2 3">
    <name type="scientific">Colwellia chukchiensis</name>
    <dbReference type="NCBI Taxonomy" id="641665"/>
    <lineage>
        <taxon>Bacteria</taxon>
        <taxon>Pseudomonadati</taxon>
        <taxon>Pseudomonadota</taxon>
        <taxon>Gammaproteobacteria</taxon>
        <taxon>Alteromonadales</taxon>
        <taxon>Colwelliaceae</taxon>
        <taxon>Colwellia</taxon>
    </lineage>
</organism>
<reference evidence="3" key="1">
    <citation type="submission" date="2016-10" db="EMBL/GenBank/DDBJ databases">
        <authorList>
            <person name="Varghese N."/>
            <person name="Submissions S."/>
        </authorList>
    </citation>
    <scope>NUCLEOTIDE SEQUENCE [LARGE SCALE GENOMIC DNA]</scope>
    <source>
        <strain evidence="3">CGMCC 1.9127</strain>
    </source>
</reference>
<proteinExistence type="predicted"/>
<dbReference type="AlphaFoldDB" id="A0A1H7GSW1"/>
<accession>A0A1H7GSW1</accession>
<gene>
    <name evidence="2" type="ORF">SAMN05216262_101297</name>
</gene>
<protein>
    <submittedName>
        <fullName evidence="2">Uncharacterized protein</fullName>
    </submittedName>
</protein>
<keyword evidence="3" id="KW-1185">Reference proteome</keyword>